<keyword evidence="2" id="KW-1185">Reference proteome</keyword>
<sequence>MEGERLLEKSWRVPTEENLECLQCQKSFKGSPLIRTFRIEQAGSRRLGSSAVVSTSRGDIILFDRHMDCVVSSKILFSAVSHVWDPNISKAQQQQRTVPETPEAARRVLDISPRIYNGIERPGYEARGLWLNYRSAPQWSDALRSNIIPIMDKLFSTAETAVLYFDDVSPNVVNELYKDKRTPERLSPVISVCNSNYFKRVWTAMEFIRSEGVRMMISNYTYFPDLDDPTFLGQVFKTWKDEVHQHENVHDLEESSKWARIRSHGVSVH</sequence>
<proteinExistence type="predicted"/>
<evidence type="ECO:0000313" key="2">
    <source>
        <dbReference type="Proteomes" id="UP000536711"/>
    </source>
</evidence>
<name>A0A8H4NKH9_9HYPO</name>
<dbReference type="Proteomes" id="UP000536711">
    <property type="component" value="Unassembled WGS sequence"/>
</dbReference>
<dbReference type="EMBL" id="JAADJF010000111">
    <property type="protein sequence ID" value="KAF4438510.1"/>
    <property type="molecule type" value="Genomic_DNA"/>
</dbReference>
<accession>A0A8H4NKH9</accession>
<reference evidence="1 2" key="1">
    <citation type="submission" date="2020-01" db="EMBL/GenBank/DDBJ databases">
        <title>Identification and distribution of gene clusters putatively required for synthesis of sphingolipid metabolism inhibitors in phylogenetically diverse species of the filamentous fungus Fusarium.</title>
        <authorList>
            <person name="Kim H.-S."/>
            <person name="Busman M."/>
            <person name="Brown D.W."/>
            <person name="Divon H."/>
            <person name="Uhlig S."/>
            <person name="Proctor R.H."/>
        </authorList>
    </citation>
    <scope>NUCLEOTIDE SEQUENCE [LARGE SCALE GENOMIC DNA]</scope>
    <source>
        <strain evidence="1 2">NRRL 13308</strain>
    </source>
</reference>
<dbReference type="AlphaFoldDB" id="A0A8H4NKH9"/>
<protein>
    <recommendedName>
        <fullName evidence="3">Heterokaryon incompatibility domain-containing protein</fullName>
    </recommendedName>
</protein>
<organism evidence="1 2">
    <name type="scientific">Fusarium acutatum</name>
    <dbReference type="NCBI Taxonomy" id="78861"/>
    <lineage>
        <taxon>Eukaryota</taxon>
        <taxon>Fungi</taxon>
        <taxon>Dikarya</taxon>
        <taxon>Ascomycota</taxon>
        <taxon>Pezizomycotina</taxon>
        <taxon>Sordariomycetes</taxon>
        <taxon>Hypocreomycetidae</taxon>
        <taxon>Hypocreales</taxon>
        <taxon>Nectriaceae</taxon>
        <taxon>Fusarium</taxon>
        <taxon>Fusarium fujikuroi species complex</taxon>
    </lineage>
</organism>
<evidence type="ECO:0008006" key="3">
    <source>
        <dbReference type="Google" id="ProtNLM"/>
    </source>
</evidence>
<evidence type="ECO:0000313" key="1">
    <source>
        <dbReference type="EMBL" id="KAF4438510.1"/>
    </source>
</evidence>
<comment type="caution">
    <text evidence="1">The sequence shown here is derived from an EMBL/GenBank/DDBJ whole genome shotgun (WGS) entry which is preliminary data.</text>
</comment>
<gene>
    <name evidence="1" type="ORF">FACUT_4785</name>
</gene>
<dbReference type="OrthoDB" id="5382128at2759"/>